<organism evidence="2 3">
    <name type="scientific">Pararhizobium antarcticum</name>
    <dbReference type="NCBI Taxonomy" id="1798805"/>
    <lineage>
        <taxon>Bacteria</taxon>
        <taxon>Pseudomonadati</taxon>
        <taxon>Pseudomonadota</taxon>
        <taxon>Alphaproteobacteria</taxon>
        <taxon>Hyphomicrobiales</taxon>
        <taxon>Rhizobiaceae</taxon>
        <taxon>Rhizobium/Agrobacterium group</taxon>
        <taxon>Pararhizobium</taxon>
    </lineage>
</organism>
<comment type="caution">
    <text evidence="2">The sequence shown here is derived from an EMBL/GenBank/DDBJ whole genome shotgun (WGS) entry which is preliminary data.</text>
</comment>
<gene>
    <name evidence="2" type="ORF">AX760_03870</name>
</gene>
<dbReference type="OrthoDB" id="8420077at2"/>
<dbReference type="Proteomes" id="UP000182661">
    <property type="component" value="Unassembled WGS sequence"/>
</dbReference>
<keyword evidence="1" id="KW-1133">Transmembrane helix</keyword>
<dbReference type="AlphaFoldDB" id="A0A657LUG8"/>
<dbReference type="RefSeq" id="WP_071833880.1">
    <property type="nucleotide sequence ID" value="NZ_LSRP01000096.1"/>
</dbReference>
<evidence type="ECO:0000313" key="2">
    <source>
        <dbReference type="EMBL" id="OJF94978.1"/>
    </source>
</evidence>
<reference evidence="2 3" key="1">
    <citation type="submission" date="2016-02" db="EMBL/GenBank/DDBJ databases">
        <title>Genome sequencing of a beta-galactosidase producing bacteria Rhizobium sp. 59.</title>
        <authorList>
            <person name="Wang D."/>
            <person name="Kot W."/>
            <person name="Qin Y."/>
            <person name="Hansen L."/>
            <person name="Naqvi K."/>
            <person name="Rensing C."/>
        </authorList>
    </citation>
    <scope>NUCLEOTIDE SEQUENCE [LARGE SCALE GENOMIC DNA]</scope>
    <source>
        <strain evidence="2 3">59</strain>
    </source>
</reference>
<evidence type="ECO:0000313" key="3">
    <source>
        <dbReference type="Proteomes" id="UP000182661"/>
    </source>
</evidence>
<feature type="transmembrane region" description="Helical" evidence="1">
    <location>
        <begin position="72"/>
        <end position="92"/>
    </location>
</feature>
<evidence type="ECO:0008006" key="4">
    <source>
        <dbReference type="Google" id="ProtNLM"/>
    </source>
</evidence>
<keyword evidence="1" id="KW-0472">Membrane</keyword>
<name>A0A657LUG8_9HYPH</name>
<sequence length="106" mass="11253">MAELINPDIKALREEVARLTKIVSAQGTKAYTDVRERAADAYDAAAPQARKAVAQVRAEGSAIAGVAREHPAAAGSVVFLAAAAGMLVGYLLGSQSEPERSPYWWR</sequence>
<keyword evidence="1" id="KW-0812">Transmembrane</keyword>
<accession>A0A657LUG8</accession>
<protein>
    <recommendedName>
        <fullName evidence="4">DUF883 domain-containing protein</fullName>
    </recommendedName>
</protein>
<proteinExistence type="predicted"/>
<keyword evidence="3" id="KW-1185">Reference proteome</keyword>
<dbReference type="EMBL" id="LSRP01000096">
    <property type="protein sequence ID" value="OJF94978.1"/>
    <property type="molecule type" value="Genomic_DNA"/>
</dbReference>
<evidence type="ECO:0000256" key="1">
    <source>
        <dbReference type="SAM" id="Phobius"/>
    </source>
</evidence>